<evidence type="ECO:0000256" key="2">
    <source>
        <dbReference type="SAM" id="Phobius"/>
    </source>
</evidence>
<feature type="transmembrane region" description="Helical" evidence="2">
    <location>
        <begin position="129"/>
        <end position="150"/>
    </location>
</feature>
<organism evidence="3">
    <name type="scientific">Planktothricoides raciborskii GIHE-MW2</name>
    <dbReference type="NCBI Taxonomy" id="2792601"/>
    <lineage>
        <taxon>Bacteria</taxon>
        <taxon>Bacillati</taxon>
        <taxon>Cyanobacteriota</taxon>
        <taxon>Cyanophyceae</taxon>
        <taxon>Oscillatoriophycideae</taxon>
        <taxon>Oscillatoriales</taxon>
        <taxon>Oscillatoriaceae</taxon>
        <taxon>Planktothricoides</taxon>
    </lineage>
</organism>
<name>A0AAU8JL00_9CYAN</name>
<feature type="region of interest" description="Disordered" evidence="1">
    <location>
        <begin position="656"/>
        <end position="689"/>
    </location>
</feature>
<dbReference type="RefSeq" id="WP_354636142.1">
    <property type="nucleotide sequence ID" value="NZ_CP159837.1"/>
</dbReference>
<reference evidence="3" key="1">
    <citation type="submission" date="2024-07" db="EMBL/GenBank/DDBJ databases">
        <authorList>
            <person name="Kim Y.J."/>
            <person name="Jeong J.Y."/>
        </authorList>
    </citation>
    <scope>NUCLEOTIDE SEQUENCE</scope>
    <source>
        <strain evidence="3">GIHE-MW2</strain>
    </source>
</reference>
<dbReference type="EMBL" id="CP159837">
    <property type="protein sequence ID" value="XCM39394.1"/>
    <property type="molecule type" value="Genomic_DNA"/>
</dbReference>
<keyword evidence="2" id="KW-1133">Transmembrane helix</keyword>
<keyword evidence="2" id="KW-0472">Membrane</keyword>
<evidence type="ECO:0000313" key="3">
    <source>
        <dbReference type="EMBL" id="XCM39394.1"/>
    </source>
</evidence>
<sequence length="1619" mass="178749">MARNKFLTTIAGLLTNFSNRRKSQINPPTSEGYVHRQKSDGENDLTRYLTKYLKNFRNFYQSLLPSAERQNRQNSSRRWRRLMQHKLGKSFINLLQTIGQLGRYLSVPAFYRLWRNFFVAYRQRTQAGFVLPVTMLMVVVMLLVVTSLMFRAFQRSEQVIGDYQLQQVKNTSTPAIERAKAKIQLLLAPEAETEGAYYSQKSGIPSESEMEELLAGDAAYTWTGETRLTPANLGITVTPDGGKIAAWKFQSDSDGDGTNDTITAYAILVRSARKVGNKTKTIDHRLAESNPATHEVIPDNDPDNDRSKLFVVSNGPIAATSSGSTSCQPKYQSETTGASKTDAEGWFQMGGGDAVLKKNIQVYAVSLPIDNKGNLSNPVISTAQYQQDRSADRGNKWGAWFRTDIEINPAANFDWNGAIHTEGSLYIMGQKDFNGKLISEKESCFLNPKQNSDITIGGHLVNSEMTRNQTSSGAVKFELYPDASPSPVTNATDSSKYTGSPIDLSINPQAVLLQNKSVARGGEGFWENQVNSSWVNSDLATKRVSILQSGQAPPYIDDTYRADNRYGPKVGYSSKVTTPECVLGKAVGGSGCNTVTPSVEQVIRNEPPDPVLQPDDYGLDGYWERRARGQGTRIIVGQRLELGNAFGWVQDLSSPPNDIITETEDKKRGDDPLNPPRNPIANTNMNSRRHELRQRRTQYDNLAAVQSTLVYHYTDTSKGYDPVAAVATTVHPGTENTLKESAKFETIAFKDKTGTEQKPIAIDFFNGYGTNGWEFAPPTVTSTSLSSTAPLGKALRNLAYFAGDPDGAFPPKQEAGKVHPLPQLTMWGNFSNLRRIFDQNTSITLPKAGTPGNISLADLTTLQTASANLGMLAYNIDYLQSYNYANSKTSGLGGGIAKLGEALWKLQDQDSTNGEVIDLAAIPSPAAINYNLPPDAYIAALERDKDPTKLNITDDVIKLARLVMTKEQVERDRTYGFNVSADNHPNNSSTYNPTDGIATWVNSTVQINSACDISATSGNNYFGLGTPTADTEKQFIGLSRLCSKYPKFPSLYYIFPKVNHGHAGTGDHAQPNDEPYIRDADITTINSGSDRYKALDNADIATIKINPKKADLTDWVLPQSTITFTEIEESQAAPNNSQREVIQIVNGTNSTNRRVAIKDSALFNGREEMNVRVLNLDVDMLRSVSPPNDNTETWLPKSGIMYVFREDAVREDAIARPGGSQMNASTPTDPTLDANGMSTKAIDYYADPDRRPYGFRLKNGQDLRRKPGGSLNKSILRGLTLVSDNPVYIQGDFNLHTSNGSDTLTELTGLSTKRVVDSNFANPEVDYWRPTEVLGDAITVISNNFCDGSIQEGYLNTDPMTTVIDDANTQKKYGCLNNTPQRTSYSNQNRPTVQLFPQTSISTQSWVLSNPWEAHPTTSNSPKSPIVINWNGEVLITDRVTSTTGPYIKNQKAYDQQYNAFSARDFNASSSYIGRAIDTKANLTMVNGVVPAQTNQGNGGLINFPRMLENWRVDGGSQDKTLTIRGSFMQLNFSQYATGPFDQDAWEPGIASDSNERIFYYLRPNRVWGYDVGLQYLPAGPVARRILVPGNERSEFYREPKGDDPYICLLRTALGFACN</sequence>
<protein>
    <submittedName>
        <fullName evidence="3">Hormogonium polysaccharide biosynthesis protein HpsA</fullName>
    </submittedName>
</protein>
<accession>A0AAU8JL00</accession>
<dbReference type="NCBIfam" id="NF038301">
    <property type="entry name" value="EPS_HpsA"/>
    <property type="match status" value="1"/>
</dbReference>
<gene>
    <name evidence="3" type="primary">hpsA</name>
    <name evidence="3" type="ORF">ABWT76_002317</name>
</gene>
<feature type="region of interest" description="Disordered" evidence="1">
    <location>
        <begin position="1216"/>
        <end position="1236"/>
    </location>
</feature>
<keyword evidence="2" id="KW-0812">Transmembrane</keyword>
<feature type="compositionally biased region" description="Polar residues" evidence="1">
    <location>
        <begin position="1220"/>
        <end position="1229"/>
    </location>
</feature>
<proteinExistence type="predicted"/>
<evidence type="ECO:0000256" key="1">
    <source>
        <dbReference type="SAM" id="MobiDB-lite"/>
    </source>
</evidence>
<dbReference type="InterPro" id="IPR049774">
    <property type="entry name" value="EPS_HpsA-like"/>
</dbReference>